<organism evidence="9 10">
    <name type="scientific">Streptomyces chrestomyceticus</name>
    <dbReference type="NCBI Taxonomy" id="68185"/>
    <lineage>
        <taxon>Bacteria</taxon>
        <taxon>Bacillati</taxon>
        <taxon>Actinomycetota</taxon>
        <taxon>Actinomycetes</taxon>
        <taxon>Kitasatosporales</taxon>
        <taxon>Streptomycetaceae</taxon>
        <taxon>Streptomyces</taxon>
    </lineage>
</organism>
<accession>A0ABU7WPV8</accession>
<evidence type="ECO:0000256" key="2">
    <source>
        <dbReference type="ARBA" id="ARBA00022516"/>
    </source>
</evidence>
<evidence type="ECO:0000313" key="10">
    <source>
        <dbReference type="Proteomes" id="UP001348265"/>
    </source>
</evidence>
<keyword evidence="5 7" id="KW-0443">Lipid metabolism</keyword>
<sequence length="80" mass="8765">MADNTDILHTIAKIVEEVAGVDSAEVTTEKSFTDDLDIDSLSMVEITVVAEDRFAVKIPDDLVTELRTVGDVVSYIADHR</sequence>
<keyword evidence="6 7" id="KW-0275">Fatty acid biosynthesis</keyword>
<gene>
    <name evidence="7" type="primary">acpP</name>
    <name evidence="9" type="ORF">RB636_09580</name>
</gene>
<evidence type="ECO:0000256" key="3">
    <source>
        <dbReference type="ARBA" id="ARBA00022553"/>
    </source>
</evidence>
<evidence type="ECO:0000256" key="4">
    <source>
        <dbReference type="ARBA" id="ARBA00022832"/>
    </source>
</evidence>
<dbReference type="NCBIfam" id="NF002148">
    <property type="entry name" value="PRK00982.1-2"/>
    <property type="match status" value="1"/>
</dbReference>
<reference evidence="9 10" key="1">
    <citation type="submission" date="2023-08" db="EMBL/GenBank/DDBJ databases">
        <authorList>
            <person name="Sharma P."/>
            <person name="Verma V."/>
            <person name="Mohan M.K."/>
            <person name="Dubey A.K."/>
        </authorList>
    </citation>
    <scope>NUCLEOTIDE SEQUENCE [LARGE SCALE GENOMIC DNA]</scope>
    <source>
        <strain evidence="9 10">ADP4</strain>
    </source>
</reference>
<dbReference type="SUPFAM" id="SSF47336">
    <property type="entry name" value="ACP-like"/>
    <property type="match status" value="1"/>
</dbReference>
<evidence type="ECO:0000256" key="1">
    <source>
        <dbReference type="ARBA" id="ARBA00022450"/>
    </source>
</evidence>
<dbReference type="Gene3D" id="1.10.1200.10">
    <property type="entry name" value="ACP-like"/>
    <property type="match status" value="1"/>
</dbReference>
<dbReference type="EMBL" id="JAVFKM010000004">
    <property type="protein sequence ID" value="MEF3113447.1"/>
    <property type="molecule type" value="Genomic_DNA"/>
</dbReference>
<comment type="subcellular location">
    <subcellularLocation>
        <location evidence="7">Cytoplasm</location>
    </subcellularLocation>
</comment>
<comment type="similarity">
    <text evidence="7">Belongs to the acyl carrier protein (ACP) family.</text>
</comment>
<dbReference type="HAMAP" id="MF_01217">
    <property type="entry name" value="Acyl_carrier"/>
    <property type="match status" value="1"/>
</dbReference>
<keyword evidence="1 7" id="KW-0596">Phosphopantetheine</keyword>
<dbReference type="PROSITE" id="PS50075">
    <property type="entry name" value="CARRIER"/>
    <property type="match status" value="1"/>
</dbReference>
<name>A0ABU7WPV8_9ACTN</name>
<evidence type="ECO:0000259" key="8">
    <source>
        <dbReference type="PROSITE" id="PS50075"/>
    </source>
</evidence>
<dbReference type="InterPro" id="IPR009081">
    <property type="entry name" value="PP-bd_ACP"/>
</dbReference>
<protein>
    <recommendedName>
        <fullName evidence="7">Acyl carrier protein</fullName>
        <shortName evidence="7">ACP</shortName>
    </recommendedName>
</protein>
<comment type="function">
    <text evidence="7">Carrier of the growing fatty acid chain in fatty acid biosynthesis.</text>
</comment>
<dbReference type="InterPro" id="IPR003231">
    <property type="entry name" value="ACP"/>
</dbReference>
<evidence type="ECO:0000256" key="6">
    <source>
        <dbReference type="ARBA" id="ARBA00023160"/>
    </source>
</evidence>
<dbReference type="PANTHER" id="PTHR20863">
    <property type="entry name" value="ACYL CARRIER PROTEIN"/>
    <property type="match status" value="1"/>
</dbReference>
<comment type="PTM">
    <text evidence="7">4'-phosphopantetheine is transferred from CoA to a specific serine of apo-ACP by AcpS. This modification is essential for activity because fatty acids are bound in thioester linkage to the sulfhydryl of the prosthetic group.</text>
</comment>
<evidence type="ECO:0000256" key="5">
    <source>
        <dbReference type="ARBA" id="ARBA00023098"/>
    </source>
</evidence>
<evidence type="ECO:0000256" key="7">
    <source>
        <dbReference type="HAMAP-Rule" id="MF_01217"/>
    </source>
</evidence>
<keyword evidence="2 7" id="KW-0444">Lipid biosynthesis</keyword>
<dbReference type="InterPro" id="IPR036736">
    <property type="entry name" value="ACP-like_sf"/>
</dbReference>
<dbReference type="Proteomes" id="UP001348265">
    <property type="component" value="Unassembled WGS sequence"/>
</dbReference>
<dbReference type="PANTHER" id="PTHR20863:SF76">
    <property type="entry name" value="CARRIER DOMAIN-CONTAINING PROTEIN"/>
    <property type="match status" value="1"/>
</dbReference>
<feature type="domain" description="Carrier" evidence="8">
    <location>
        <begin position="5"/>
        <end position="80"/>
    </location>
</feature>
<dbReference type="NCBIfam" id="NF002147">
    <property type="entry name" value="PRK00982.1-1"/>
    <property type="match status" value="1"/>
</dbReference>
<comment type="caution">
    <text evidence="9">The sequence shown here is derived from an EMBL/GenBank/DDBJ whole genome shotgun (WGS) entry which is preliminary data.</text>
</comment>
<dbReference type="Pfam" id="PF00550">
    <property type="entry name" value="PP-binding"/>
    <property type="match status" value="1"/>
</dbReference>
<comment type="pathway">
    <text evidence="7">Lipid metabolism; fatty acid biosynthesis.</text>
</comment>
<keyword evidence="7" id="KW-0963">Cytoplasm</keyword>
<evidence type="ECO:0000313" key="9">
    <source>
        <dbReference type="EMBL" id="MEF3113447.1"/>
    </source>
</evidence>
<keyword evidence="3 7" id="KW-0597">Phosphoprotein</keyword>
<keyword evidence="10" id="KW-1185">Reference proteome</keyword>
<dbReference type="NCBIfam" id="NF002150">
    <property type="entry name" value="PRK00982.1-4"/>
    <property type="match status" value="1"/>
</dbReference>
<keyword evidence="4 7" id="KW-0276">Fatty acid metabolism</keyword>
<dbReference type="RefSeq" id="WP_030999154.1">
    <property type="nucleotide sequence ID" value="NZ_JAVFKM010000004.1"/>
</dbReference>
<proteinExistence type="inferred from homology"/>
<feature type="modified residue" description="O-(pantetheine 4'-phosphoryl)serine" evidence="7">
    <location>
        <position position="40"/>
    </location>
</feature>